<sequence>MLLMWPTKSTSSKLQATALGICVLIFCEREFCSYFLAKGLGGSFTISVLMHTYEFDTIQVTYICL</sequence>
<proteinExistence type="predicted"/>
<name>A0A0A9HLY2_ARUDO</name>
<accession>A0A0A9HLY2</accession>
<dbReference type="AlphaFoldDB" id="A0A0A9HLY2"/>
<dbReference type="EMBL" id="GBRH01160149">
    <property type="protein sequence ID" value="JAE37747.1"/>
    <property type="molecule type" value="Transcribed_RNA"/>
</dbReference>
<organism evidence="1">
    <name type="scientific">Arundo donax</name>
    <name type="common">Giant reed</name>
    <name type="synonym">Donax arundinaceus</name>
    <dbReference type="NCBI Taxonomy" id="35708"/>
    <lineage>
        <taxon>Eukaryota</taxon>
        <taxon>Viridiplantae</taxon>
        <taxon>Streptophyta</taxon>
        <taxon>Embryophyta</taxon>
        <taxon>Tracheophyta</taxon>
        <taxon>Spermatophyta</taxon>
        <taxon>Magnoliopsida</taxon>
        <taxon>Liliopsida</taxon>
        <taxon>Poales</taxon>
        <taxon>Poaceae</taxon>
        <taxon>PACMAD clade</taxon>
        <taxon>Arundinoideae</taxon>
        <taxon>Arundineae</taxon>
        <taxon>Arundo</taxon>
    </lineage>
</organism>
<reference evidence="1" key="2">
    <citation type="journal article" date="2015" name="Data Brief">
        <title>Shoot transcriptome of the giant reed, Arundo donax.</title>
        <authorList>
            <person name="Barrero R.A."/>
            <person name="Guerrero F.D."/>
            <person name="Moolhuijzen P."/>
            <person name="Goolsby J.A."/>
            <person name="Tidwell J."/>
            <person name="Bellgard S.E."/>
            <person name="Bellgard M.I."/>
        </authorList>
    </citation>
    <scope>NUCLEOTIDE SEQUENCE</scope>
    <source>
        <tissue evidence="1">Shoot tissue taken approximately 20 cm above the soil surface</tissue>
    </source>
</reference>
<protein>
    <submittedName>
        <fullName evidence="1">Uncharacterized protein</fullName>
    </submittedName>
</protein>
<reference evidence="1" key="1">
    <citation type="submission" date="2014-09" db="EMBL/GenBank/DDBJ databases">
        <authorList>
            <person name="Magalhaes I.L.F."/>
            <person name="Oliveira U."/>
            <person name="Santos F.R."/>
            <person name="Vidigal T.H.D.A."/>
            <person name="Brescovit A.D."/>
            <person name="Santos A.J."/>
        </authorList>
    </citation>
    <scope>NUCLEOTIDE SEQUENCE</scope>
    <source>
        <tissue evidence="1">Shoot tissue taken approximately 20 cm above the soil surface</tissue>
    </source>
</reference>
<evidence type="ECO:0000313" key="1">
    <source>
        <dbReference type="EMBL" id="JAE37747.1"/>
    </source>
</evidence>